<dbReference type="InterPro" id="IPR000873">
    <property type="entry name" value="AMP-dep_synth/lig_dom"/>
</dbReference>
<keyword evidence="2" id="KW-0238">DNA-binding</keyword>
<dbReference type="Pfam" id="PF00501">
    <property type="entry name" value="AMP-binding"/>
    <property type="match status" value="1"/>
</dbReference>
<dbReference type="SMART" id="SM00342">
    <property type="entry name" value="HTH_ARAC"/>
    <property type="match status" value="1"/>
</dbReference>
<gene>
    <name evidence="5" type="ORF">RM780_04360</name>
</gene>
<reference evidence="6" key="1">
    <citation type="submission" date="2023-07" db="EMBL/GenBank/DDBJ databases">
        <title>30 novel species of actinomycetes from the DSMZ collection.</title>
        <authorList>
            <person name="Nouioui I."/>
        </authorList>
    </citation>
    <scope>NUCLEOTIDE SEQUENCE [LARGE SCALE GENOMIC DNA]</scope>
    <source>
        <strain evidence="6">DSM 44917</strain>
    </source>
</reference>
<evidence type="ECO:0000313" key="6">
    <source>
        <dbReference type="Proteomes" id="UP001183388"/>
    </source>
</evidence>
<dbReference type="EMBL" id="JAVREN010000004">
    <property type="protein sequence ID" value="MDT0306195.1"/>
    <property type="molecule type" value="Genomic_DNA"/>
</dbReference>
<dbReference type="InterPro" id="IPR009057">
    <property type="entry name" value="Homeodomain-like_sf"/>
</dbReference>
<dbReference type="RefSeq" id="WP_311629115.1">
    <property type="nucleotide sequence ID" value="NZ_JAVREN010000004.1"/>
</dbReference>
<evidence type="ECO:0000256" key="3">
    <source>
        <dbReference type="ARBA" id="ARBA00023163"/>
    </source>
</evidence>
<dbReference type="InterPro" id="IPR053142">
    <property type="entry name" value="PchR_regulatory_protein"/>
</dbReference>
<dbReference type="Gene3D" id="3.40.50.980">
    <property type="match status" value="1"/>
</dbReference>
<sequence>MDSAVIAAAGAGGLGRDAFLRRSADLAAFLRQLGVSPADCVGVFMAASPDLMVSARGIRLAGAACLPLPPAHPAERLRRAMEDARARVVLADADLAPRLAGLAPPGTWVVLPPARPRVDHQPPAAEALGPTPARQAFYRQVLAFVVAHLGDPDLSPGAIARAHHVSVRTLHCLFQDHGTTVSGWIRRERLERTRRDLADPALAGLPVHRIATRYGLPHYAGFSRAFRAVYGMPPREYRRHALAGAALR</sequence>
<organism evidence="5 6">
    <name type="scientific">Streptomyces boetiae</name>
    <dbReference type="NCBI Taxonomy" id="3075541"/>
    <lineage>
        <taxon>Bacteria</taxon>
        <taxon>Bacillati</taxon>
        <taxon>Actinomycetota</taxon>
        <taxon>Actinomycetes</taxon>
        <taxon>Kitasatosporales</taxon>
        <taxon>Streptomycetaceae</taxon>
        <taxon>Streptomyces</taxon>
    </lineage>
</organism>
<dbReference type="SUPFAM" id="SSF46689">
    <property type="entry name" value="Homeodomain-like"/>
    <property type="match status" value="1"/>
</dbReference>
<dbReference type="Pfam" id="PF12833">
    <property type="entry name" value="HTH_18"/>
    <property type="match status" value="1"/>
</dbReference>
<name>A0ABU2L3U5_9ACTN</name>
<evidence type="ECO:0000256" key="1">
    <source>
        <dbReference type="ARBA" id="ARBA00023015"/>
    </source>
</evidence>
<proteinExistence type="predicted"/>
<protein>
    <submittedName>
        <fullName evidence="5">Helix-turn-helix domain-containing protein</fullName>
    </submittedName>
</protein>
<evidence type="ECO:0000313" key="5">
    <source>
        <dbReference type="EMBL" id="MDT0306195.1"/>
    </source>
</evidence>
<keyword evidence="1" id="KW-0805">Transcription regulation</keyword>
<feature type="domain" description="HTH araC/xylS-type" evidence="4">
    <location>
        <begin position="139"/>
        <end position="240"/>
    </location>
</feature>
<dbReference type="Gene3D" id="1.10.10.60">
    <property type="entry name" value="Homeodomain-like"/>
    <property type="match status" value="1"/>
</dbReference>
<dbReference type="PROSITE" id="PS00041">
    <property type="entry name" value="HTH_ARAC_FAMILY_1"/>
    <property type="match status" value="1"/>
</dbReference>
<dbReference type="InterPro" id="IPR018060">
    <property type="entry name" value="HTH_AraC"/>
</dbReference>
<dbReference type="InterPro" id="IPR018062">
    <property type="entry name" value="HTH_AraC-typ_CS"/>
</dbReference>
<keyword evidence="3" id="KW-0804">Transcription</keyword>
<evidence type="ECO:0000259" key="4">
    <source>
        <dbReference type="PROSITE" id="PS01124"/>
    </source>
</evidence>
<dbReference type="PROSITE" id="PS01124">
    <property type="entry name" value="HTH_ARAC_FAMILY_2"/>
    <property type="match status" value="1"/>
</dbReference>
<dbReference type="PANTHER" id="PTHR47893">
    <property type="entry name" value="REGULATORY PROTEIN PCHR"/>
    <property type="match status" value="1"/>
</dbReference>
<comment type="caution">
    <text evidence="5">The sequence shown here is derived from an EMBL/GenBank/DDBJ whole genome shotgun (WGS) entry which is preliminary data.</text>
</comment>
<dbReference type="PANTHER" id="PTHR47893:SF1">
    <property type="entry name" value="REGULATORY PROTEIN PCHR"/>
    <property type="match status" value="1"/>
</dbReference>
<evidence type="ECO:0000256" key="2">
    <source>
        <dbReference type="ARBA" id="ARBA00023125"/>
    </source>
</evidence>
<keyword evidence="6" id="KW-1185">Reference proteome</keyword>
<dbReference type="SUPFAM" id="SSF56801">
    <property type="entry name" value="Acetyl-CoA synthetase-like"/>
    <property type="match status" value="1"/>
</dbReference>
<accession>A0ABU2L3U5</accession>
<dbReference type="Proteomes" id="UP001183388">
    <property type="component" value="Unassembled WGS sequence"/>
</dbReference>